<evidence type="ECO:0000313" key="1">
    <source>
        <dbReference type="EMBL" id="KAJ7210775.1"/>
    </source>
</evidence>
<name>A0AAD6YHS5_9AGAR</name>
<organism evidence="1 2">
    <name type="scientific">Mycena pura</name>
    <dbReference type="NCBI Taxonomy" id="153505"/>
    <lineage>
        <taxon>Eukaryota</taxon>
        <taxon>Fungi</taxon>
        <taxon>Dikarya</taxon>
        <taxon>Basidiomycota</taxon>
        <taxon>Agaricomycotina</taxon>
        <taxon>Agaricomycetes</taxon>
        <taxon>Agaricomycetidae</taxon>
        <taxon>Agaricales</taxon>
        <taxon>Marasmiineae</taxon>
        <taxon>Mycenaceae</taxon>
        <taxon>Mycena</taxon>
    </lineage>
</organism>
<dbReference type="Proteomes" id="UP001219525">
    <property type="component" value="Unassembled WGS sequence"/>
</dbReference>
<protein>
    <submittedName>
        <fullName evidence="1">Uncharacterized protein</fullName>
    </submittedName>
</protein>
<accession>A0AAD6YHS5</accession>
<dbReference type="EMBL" id="JARJCW010000027">
    <property type="protein sequence ID" value="KAJ7210775.1"/>
    <property type="molecule type" value="Genomic_DNA"/>
</dbReference>
<gene>
    <name evidence="1" type="ORF">GGX14DRAFT_363219</name>
</gene>
<sequence length="143" mass="17354">MSESESLDDGESSCRGFCPLTLREGVVDRMEHHLNTHPLIPGYSHPSPTGIKEWAVRDSYTYCYENDLPELWAYLWENWYRPGRWELWARSTHDEIPRLKTTMMVESHWRRIKRDFLHHFHKPRLDLLVWILITKLAPKYYRR</sequence>
<proteinExistence type="predicted"/>
<keyword evidence="2" id="KW-1185">Reference proteome</keyword>
<comment type="caution">
    <text evidence="1">The sequence shown here is derived from an EMBL/GenBank/DDBJ whole genome shotgun (WGS) entry which is preliminary data.</text>
</comment>
<evidence type="ECO:0000313" key="2">
    <source>
        <dbReference type="Proteomes" id="UP001219525"/>
    </source>
</evidence>
<reference evidence="1" key="1">
    <citation type="submission" date="2023-03" db="EMBL/GenBank/DDBJ databases">
        <title>Massive genome expansion in bonnet fungi (Mycena s.s.) driven by repeated elements and novel gene families across ecological guilds.</title>
        <authorList>
            <consortium name="Lawrence Berkeley National Laboratory"/>
            <person name="Harder C.B."/>
            <person name="Miyauchi S."/>
            <person name="Viragh M."/>
            <person name="Kuo A."/>
            <person name="Thoen E."/>
            <person name="Andreopoulos B."/>
            <person name="Lu D."/>
            <person name="Skrede I."/>
            <person name="Drula E."/>
            <person name="Henrissat B."/>
            <person name="Morin E."/>
            <person name="Kohler A."/>
            <person name="Barry K."/>
            <person name="LaButti K."/>
            <person name="Morin E."/>
            <person name="Salamov A."/>
            <person name="Lipzen A."/>
            <person name="Mereny Z."/>
            <person name="Hegedus B."/>
            <person name="Baldrian P."/>
            <person name="Stursova M."/>
            <person name="Weitz H."/>
            <person name="Taylor A."/>
            <person name="Grigoriev I.V."/>
            <person name="Nagy L.G."/>
            <person name="Martin F."/>
            <person name="Kauserud H."/>
        </authorList>
    </citation>
    <scope>NUCLEOTIDE SEQUENCE</scope>
    <source>
        <strain evidence="1">9144</strain>
    </source>
</reference>
<dbReference type="AlphaFoldDB" id="A0AAD6YHS5"/>
<feature type="non-terminal residue" evidence="1">
    <location>
        <position position="143"/>
    </location>
</feature>